<evidence type="ECO:0000313" key="3">
    <source>
        <dbReference type="Proteomes" id="UP001591681"/>
    </source>
</evidence>
<name>A0ABD1KB73_9TELE</name>
<dbReference type="Proteomes" id="UP001591681">
    <property type="component" value="Unassembled WGS sequence"/>
</dbReference>
<keyword evidence="3" id="KW-1185">Reference proteome</keyword>
<dbReference type="EMBL" id="JBHFQA010000007">
    <property type="protein sequence ID" value="KAL2096321.1"/>
    <property type="molecule type" value="Genomic_DNA"/>
</dbReference>
<gene>
    <name evidence="2" type="ORF">ACEWY4_008469</name>
</gene>
<keyword evidence="1" id="KW-0732">Signal</keyword>
<protein>
    <submittedName>
        <fullName evidence="2">Uncharacterized protein</fullName>
    </submittedName>
</protein>
<dbReference type="InterPro" id="IPR040958">
    <property type="entry name" value="SNAD1"/>
</dbReference>
<proteinExistence type="predicted"/>
<dbReference type="AlphaFoldDB" id="A0ABD1KB73"/>
<feature type="signal peptide" evidence="1">
    <location>
        <begin position="1"/>
        <end position="22"/>
    </location>
</feature>
<dbReference type="Pfam" id="PF18744">
    <property type="entry name" value="SNAD1"/>
    <property type="match status" value="1"/>
</dbReference>
<feature type="chain" id="PRO_5044786651" evidence="1">
    <location>
        <begin position="23"/>
        <end position="224"/>
    </location>
</feature>
<evidence type="ECO:0000256" key="1">
    <source>
        <dbReference type="SAM" id="SignalP"/>
    </source>
</evidence>
<comment type="caution">
    <text evidence="2">The sequence shown here is derived from an EMBL/GenBank/DDBJ whole genome shotgun (WGS) entry which is preliminary data.</text>
</comment>
<evidence type="ECO:0000313" key="2">
    <source>
        <dbReference type="EMBL" id="KAL2096321.1"/>
    </source>
</evidence>
<organism evidence="2 3">
    <name type="scientific">Coilia grayii</name>
    <name type="common">Gray's grenadier anchovy</name>
    <dbReference type="NCBI Taxonomy" id="363190"/>
    <lineage>
        <taxon>Eukaryota</taxon>
        <taxon>Metazoa</taxon>
        <taxon>Chordata</taxon>
        <taxon>Craniata</taxon>
        <taxon>Vertebrata</taxon>
        <taxon>Euteleostomi</taxon>
        <taxon>Actinopterygii</taxon>
        <taxon>Neopterygii</taxon>
        <taxon>Teleostei</taxon>
        <taxon>Clupei</taxon>
        <taxon>Clupeiformes</taxon>
        <taxon>Clupeoidei</taxon>
        <taxon>Engraulidae</taxon>
        <taxon>Coilinae</taxon>
        <taxon>Coilia</taxon>
    </lineage>
</organism>
<accession>A0ABD1KB73</accession>
<sequence>MVCAGVLGGFVLVTLLLSGSRGEDPILDQNTLVPVITFLQKYQPKDGQQYAIAFNAPADKCGDYLDQSFLKQYPQKTVKGKLNSEERLYKGDRLIAARPKPIPGTQNNQHSEYRLMKLPNTATSPMANLLNKDKKGCVVFYTYNSPCTSTCINPRNCYNIFDALDIFQKHEGQKAFVFTQVWQHDCDKDISTNLKEVMKRVPLYRCRNRQCVRCEPNNLNMCTT</sequence>
<reference evidence="2 3" key="1">
    <citation type="submission" date="2024-09" db="EMBL/GenBank/DDBJ databases">
        <title>A chromosome-level genome assembly of Gray's grenadier anchovy, Coilia grayii.</title>
        <authorList>
            <person name="Fu Z."/>
        </authorList>
    </citation>
    <scope>NUCLEOTIDE SEQUENCE [LARGE SCALE GENOMIC DNA]</scope>
    <source>
        <strain evidence="2">G4</strain>
        <tissue evidence="2">Muscle</tissue>
    </source>
</reference>